<dbReference type="Pfam" id="PF22780">
    <property type="entry name" value="HI0933_like_1st"/>
    <property type="match status" value="1"/>
</dbReference>
<evidence type="ECO:0000256" key="2">
    <source>
        <dbReference type="ARBA" id="ARBA00022630"/>
    </source>
</evidence>
<evidence type="ECO:0000259" key="5">
    <source>
        <dbReference type="Pfam" id="PF22780"/>
    </source>
</evidence>
<protein>
    <submittedName>
        <fullName evidence="6">FAD-dependent oxidoreductase</fullName>
    </submittedName>
</protein>
<comment type="caution">
    <text evidence="6">The sequence shown here is derived from an EMBL/GenBank/DDBJ whole genome shotgun (WGS) entry which is preliminary data.</text>
</comment>
<dbReference type="Pfam" id="PF03486">
    <property type="entry name" value="HI0933_like"/>
    <property type="match status" value="1"/>
</dbReference>
<organism evidence="6 7">
    <name type="scientific">Neisseria wadsworthii 9715</name>
    <dbReference type="NCBI Taxonomy" id="1030841"/>
    <lineage>
        <taxon>Bacteria</taxon>
        <taxon>Pseudomonadati</taxon>
        <taxon>Pseudomonadota</taxon>
        <taxon>Betaproteobacteria</taxon>
        <taxon>Neisseriales</taxon>
        <taxon>Neisseriaceae</taxon>
        <taxon>Neisseria</taxon>
    </lineage>
</organism>
<gene>
    <name evidence="6" type="ORF">HMPREF9370_0104</name>
</gene>
<dbReference type="InterPro" id="IPR004792">
    <property type="entry name" value="BaiN-like"/>
</dbReference>
<feature type="domain" description="RsdA/BaiN/AoA(So)-like Rossmann fold-like" evidence="4">
    <location>
        <begin position="18"/>
        <end position="420"/>
    </location>
</feature>
<dbReference type="InterPro" id="IPR057661">
    <property type="entry name" value="RsdA/BaiN/AoA(So)_Rossmann"/>
</dbReference>
<dbReference type="EMBL" id="AGAZ01000003">
    <property type="protein sequence ID" value="EGZ51263.1"/>
    <property type="molecule type" value="Genomic_DNA"/>
</dbReference>
<dbReference type="PRINTS" id="PR00411">
    <property type="entry name" value="PNDRDTASEI"/>
</dbReference>
<dbReference type="AlphaFoldDB" id="G4CLZ5"/>
<sequence length="425" mass="46270">MPSTPQISANAASPLYFDALIIGAGAAGMMCAARIGQHGKSVALLDHAVKIGEKIRISGGGRCNFTNRNLDGGDGSPYFVSQQPRFVRQALSRYTSRDFINLVKRHGIAYHEKHKGQMFCNGSAVEIISMLKSECGKGQVQWYTGCRVDSVHVFQTGIARFEIRSSSGVFHCADLVIATGGLAAPAIGATPFGYELAKQFGHSIVPPEAALVPLRFEHWAQHGYHTLSGIALPVRISTGEGKRVTVFDEDLLFRHKGLSGPAILQISSYWQPGQTLRIDLCPNTDLAQTLCESKTGRKIQLNTALKQLCPELPDRLLDFWLAQEAFAPYAAQKWADIPNAVLQRLGHSLNNWTLLPSGSDGHKKAEVTRGGVNVKEIDAKTMQSKLQPGLYFIGEVMDITGWLGGYNFQWAWSSAVCAAEAICAE</sequence>
<dbReference type="PANTHER" id="PTHR42887:SF2">
    <property type="entry name" value="OS12G0638800 PROTEIN"/>
    <property type="match status" value="1"/>
</dbReference>
<evidence type="ECO:0000313" key="7">
    <source>
        <dbReference type="Proteomes" id="UP000005336"/>
    </source>
</evidence>
<dbReference type="PANTHER" id="PTHR42887">
    <property type="entry name" value="OS12G0638800 PROTEIN"/>
    <property type="match status" value="1"/>
</dbReference>
<comment type="cofactor">
    <cofactor evidence="1">
        <name>FAD</name>
        <dbReference type="ChEBI" id="CHEBI:57692"/>
    </cofactor>
</comment>
<dbReference type="HOGENOM" id="CLU_025174_2_0_4"/>
<evidence type="ECO:0000256" key="1">
    <source>
        <dbReference type="ARBA" id="ARBA00001974"/>
    </source>
</evidence>
<evidence type="ECO:0000256" key="3">
    <source>
        <dbReference type="ARBA" id="ARBA00022827"/>
    </source>
</evidence>
<dbReference type="InterPro" id="IPR055178">
    <property type="entry name" value="RsdA/BaiN/AoA(So)-like_dom"/>
</dbReference>
<dbReference type="InterPro" id="IPR036188">
    <property type="entry name" value="FAD/NAD-bd_sf"/>
</dbReference>
<keyword evidence="3" id="KW-0274">FAD</keyword>
<evidence type="ECO:0000259" key="4">
    <source>
        <dbReference type="Pfam" id="PF03486"/>
    </source>
</evidence>
<keyword evidence="2" id="KW-0285">Flavoprotein</keyword>
<keyword evidence="7" id="KW-1185">Reference proteome</keyword>
<dbReference type="Gene3D" id="2.40.30.10">
    <property type="entry name" value="Translation factors"/>
    <property type="match status" value="1"/>
</dbReference>
<dbReference type="InterPro" id="IPR023166">
    <property type="entry name" value="BaiN-like_dom_sf"/>
</dbReference>
<dbReference type="Proteomes" id="UP000005336">
    <property type="component" value="Unassembled WGS sequence"/>
</dbReference>
<dbReference type="Gene3D" id="1.10.8.260">
    <property type="entry name" value="HI0933 insert domain-like"/>
    <property type="match status" value="1"/>
</dbReference>
<accession>G4CLZ5</accession>
<dbReference type="SUPFAM" id="SSF160996">
    <property type="entry name" value="HI0933 insert domain-like"/>
    <property type="match status" value="1"/>
</dbReference>
<name>G4CLZ5_9NEIS</name>
<evidence type="ECO:0000313" key="6">
    <source>
        <dbReference type="EMBL" id="EGZ51263.1"/>
    </source>
</evidence>
<dbReference type="RefSeq" id="WP_009115251.1">
    <property type="nucleotide sequence ID" value="NZ_JH165159.1"/>
</dbReference>
<reference evidence="6 7" key="1">
    <citation type="submission" date="2011-06" db="EMBL/GenBank/DDBJ databases">
        <authorList>
            <person name="Muzny D."/>
            <person name="Qin X."/>
            <person name="Deng J."/>
            <person name="Jiang H."/>
            <person name="Liu Y."/>
            <person name="Qu J."/>
            <person name="Song X.-Z."/>
            <person name="Zhang L."/>
            <person name="Thornton R."/>
            <person name="Coyle M."/>
            <person name="Francisco L."/>
            <person name="Jackson L."/>
            <person name="Javaid M."/>
            <person name="Korchina V."/>
            <person name="Kovar C."/>
            <person name="Mata R."/>
            <person name="Mathew T."/>
            <person name="Ngo R."/>
            <person name="Nguyen L."/>
            <person name="Nguyen N."/>
            <person name="Okwuonu G."/>
            <person name="Ongeri F."/>
            <person name="Pham C."/>
            <person name="Simmons D."/>
            <person name="Wilczek-Boney K."/>
            <person name="Hale W."/>
            <person name="Jakkamsetti A."/>
            <person name="Pham P."/>
            <person name="Ruth R."/>
            <person name="San Lucas F."/>
            <person name="Warren J."/>
            <person name="Zhang J."/>
            <person name="Zhao Z."/>
            <person name="Zhou C."/>
            <person name="Zhu D."/>
            <person name="Lee S."/>
            <person name="Bess C."/>
            <person name="Blankenburg K."/>
            <person name="Forbes L."/>
            <person name="Fu Q."/>
            <person name="Gubbala S."/>
            <person name="Hirani K."/>
            <person name="Jayaseelan J.C."/>
            <person name="Lara F."/>
            <person name="Munidasa M."/>
            <person name="Palculict T."/>
            <person name="Patil S."/>
            <person name="Pu L.-L."/>
            <person name="Saada N."/>
            <person name="Tang L."/>
            <person name="Weissenberger G."/>
            <person name="Zhu Y."/>
            <person name="Hemphill L."/>
            <person name="Shang Y."/>
            <person name="Youmans B."/>
            <person name="Ayvaz T."/>
            <person name="Ross M."/>
            <person name="Santibanez J."/>
            <person name="Aqrawi P."/>
            <person name="Gross S."/>
            <person name="Joshi V."/>
            <person name="Fowler G."/>
            <person name="Nazareth L."/>
            <person name="Reid J."/>
            <person name="Worley K."/>
            <person name="Petrosino J."/>
            <person name="Highlander S."/>
            <person name="Gibbs R."/>
        </authorList>
    </citation>
    <scope>NUCLEOTIDE SEQUENCE [LARGE SCALE GENOMIC DNA]</scope>
    <source>
        <strain evidence="6 7">9715</strain>
    </source>
</reference>
<dbReference type="SUPFAM" id="SSF51905">
    <property type="entry name" value="FAD/NAD(P)-binding domain"/>
    <property type="match status" value="1"/>
</dbReference>
<dbReference type="Gene3D" id="3.50.50.60">
    <property type="entry name" value="FAD/NAD(P)-binding domain"/>
    <property type="match status" value="1"/>
</dbReference>
<proteinExistence type="predicted"/>
<feature type="domain" description="RsdA/BaiN/AoA(So)-like insert" evidence="5">
    <location>
        <begin position="209"/>
        <end position="367"/>
    </location>
</feature>
<dbReference type="PATRIC" id="fig|1030841.3.peg.113"/>
<dbReference type="OrthoDB" id="9773233at2"/>
<dbReference type="NCBIfam" id="TIGR00275">
    <property type="entry name" value="aminoacetone oxidase family FAD-binding enzyme"/>
    <property type="match status" value="1"/>
</dbReference>